<dbReference type="GO" id="GO:0051087">
    <property type="term" value="F:protein-folding chaperone binding"/>
    <property type="evidence" value="ECO:0007669"/>
    <property type="project" value="TreeGrafter"/>
</dbReference>
<proteinExistence type="predicted"/>
<dbReference type="EnsemblPlants" id="OGLUM07G15780.1">
    <property type="protein sequence ID" value="OGLUM07G15780.1"/>
    <property type="gene ID" value="OGLUM07G15780"/>
</dbReference>
<accession>A0A0E0AKH7</accession>
<dbReference type="FunFam" id="2.60.260.20:FF:000057">
    <property type="entry name" value="Heat shock protein-like"/>
    <property type="match status" value="1"/>
</dbReference>
<feature type="domain" description="Chaperone DnaJ C-terminal" evidence="4">
    <location>
        <begin position="455"/>
        <end position="609"/>
    </location>
</feature>
<dbReference type="GO" id="GO:0005829">
    <property type="term" value="C:cytosol"/>
    <property type="evidence" value="ECO:0007669"/>
    <property type="project" value="TreeGrafter"/>
</dbReference>
<dbReference type="GO" id="GO:0006457">
    <property type="term" value="P:protein folding"/>
    <property type="evidence" value="ECO:0007669"/>
    <property type="project" value="InterPro"/>
</dbReference>
<evidence type="ECO:0000313" key="6">
    <source>
        <dbReference type="Proteomes" id="UP000026961"/>
    </source>
</evidence>
<keyword evidence="6" id="KW-1185">Reference proteome</keyword>
<dbReference type="CDD" id="cd10747">
    <property type="entry name" value="DnaJ_C"/>
    <property type="match status" value="1"/>
</dbReference>
<dbReference type="Gramene" id="OGLUM07G15780.1">
    <property type="protein sequence ID" value="OGLUM07G15780.1"/>
    <property type="gene ID" value="OGLUM07G15780"/>
</dbReference>
<dbReference type="InterPro" id="IPR002939">
    <property type="entry name" value="DnaJ_C"/>
</dbReference>
<dbReference type="GO" id="GO:0051082">
    <property type="term" value="F:unfolded protein binding"/>
    <property type="evidence" value="ECO:0007669"/>
    <property type="project" value="InterPro"/>
</dbReference>
<dbReference type="Pfam" id="PF01556">
    <property type="entry name" value="DnaJ_C"/>
    <property type="match status" value="1"/>
</dbReference>
<evidence type="ECO:0000256" key="3">
    <source>
        <dbReference type="SAM" id="Phobius"/>
    </source>
</evidence>
<dbReference type="SUPFAM" id="SSF49493">
    <property type="entry name" value="HSP40/DnaJ peptide-binding domain"/>
    <property type="match status" value="2"/>
</dbReference>
<dbReference type="HOGENOM" id="CLU_519167_0_0_1"/>
<keyword evidence="3" id="KW-0472">Membrane</keyword>
<evidence type="ECO:0000259" key="4">
    <source>
        <dbReference type="Pfam" id="PF01556"/>
    </source>
</evidence>
<evidence type="ECO:0000256" key="1">
    <source>
        <dbReference type="ARBA" id="ARBA00023186"/>
    </source>
</evidence>
<evidence type="ECO:0000256" key="2">
    <source>
        <dbReference type="SAM" id="MobiDB-lite"/>
    </source>
</evidence>
<dbReference type="STRING" id="40148.A0A0E0AKH7"/>
<reference evidence="5" key="1">
    <citation type="submission" date="2015-04" db="UniProtKB">
        <authorList>
            <consortium name="EnsemblPlants"/>
        </authorList>
    </citation>
    <scope>IDENTIFICATION</scope>
</reference>
<keyword evidence="1" id="KW-0143">Chaperone</keyword>
<feature type="transmembrane region" description="Helical" evidence="3">
    <location>
        <begin position="45"/>
        <end position="68"/>
    </location>
</feature>
<keyword evidence="3" id="KW-1133">Transmembrane helix</keyword>
<dbReference type="AlphaFoldDB" id="A0A0E0AKH7"/>
<evidence type="ECO:0000313" key="5">
    <source>
        <dbReference type="EnsemblPlants" id="OGLUM07G15780.1"/>
    </source>
</evidence>
<dbReference type="eggNOG" id="KOG0714">
    <property type="taxonomic scope" value="Eukaryota"/>
</dbReference>
<dbReference type="InterPro" id="IPR008971">
    <property type="entry name" value="HSP40/DnaJ_pept-bd"/>
</dbReference>
<dbReference type="PANTHER" id="PTHR24078">
    <property type="entry name" value="DNAJ HOMOLOG SUBFAMILY C MEMBER"/>
    <property type="match status" value="1"/>
</dbReference>
<dbReference type="Gene3D" id="2.60.260.20">
    <property type="entry name" value="Urease metallochaperone UreE, N-terminal domain"/>
    <property type="match status" value="2"/>
</dbReference>
<dbReference type="Proteomes" id="UP000026961">
    <property type="component" value="Chromosome 7"/>
</dbReference>
<reference evidence="5" key="2">
    <citation type="submission" date="2018-05" db="EMBL/GenBank/DDBJ databases">
        <title>OgluRS3 (Oryza glumaepatula Reference Sequence Version 3).</title>
        <authorList>
            <person name="Zhang J."/>
            <person name="Kudrna D."/>
            <person name="Lee S."/>
            <person name="Talag J."/>
            <person name="Welchert J."/>
            <person name="Wing R.A."/>
        </authorList>
    </citation>
    <scope>NUCLEOTIDE SEQUENCE [LARGE SCALE GENOMIC DNA]</scope>
</reference>
<protein>
    <recommendedName>
        <fullName evidence="4">Chaperone DnaJ C-terminal domain-containing protein</fullName>
    </recommendedName>
</protein>
<keyword evidence="3" id="KW-0812">Transmembrane</keyword>
<dbReference type="PANTHER" id="PTHR24078:SF538">
    <property type="entry name" value="DNAJ HEAT SHOCK FAMILY PROTEIN"/>
    <property type="match status" value="1"/>
</dbReference>
<organism evidence="5">
    <name type="scientific">Oryza glumipatula</name>
    <dbReference type="NCBI Taxonomy" id="40148"/>
    <lineage>
        <taxon>Eukaryota</taxon>
        <taxon>Viridiplantae</taxon>
        <taxon>Streptophyta</taxon>
        <taxon>Embryophyta</taxon>
        <taxon>Tracheophyta</taxon>
        <taxon>Spermatophyta</taxon>
        <taxon>Magnoliopsida</taxon>
        <taxon>Liliopsida</taxon>
        <taxon>Poales</taxon>
        <taxon>Poaceae</taxon>
        <taxon>BOP clade</taxon>
        <taxon>Oryzoideae</taxon>
        <taxon>Oryzeae</taxon>
        <taxon>Oryzinae</taxon>
        <taxon>Oryza</taxon>
    </lineage>
</organism>
<dbReference type="InterPro" id="IPR051339">
    <property type="entry name" value="DnaJ_subfamily_B"/>
</dbReference>
<name>A0A0E0AKH7_9ORYZ</name>
<feature type="region of interest" description="Disordered" evidence="2">
    <location>
        <begin position="1"/>
        <end position="37"/>
    </location>
</feature>
<sequence>MAGQRRSGPNVGYTAHGDESREVISGDQQGAPPLLGGGRGEERRVIFFFAFSIISPSCAPAGTSLLLLRLRTKAQGGKNGTLLTPSCAWEEEAKGEKNGTLLTPSCAREGEEGRFSRRAAPRFKGYDIMKDDIGTSYGDLPDHKYFISVREFTTSAMEYIDSIRCSLLGEYKKLNVWIVKERIKCCVRSMAVELFNQHEEGYCLSRFGESNIWVAPTGHIRFRLVTRTKRTDELVCQNYLDLRNVIRQTVFRNYSMDQIPEDWRSLMSLMLHNPHEHGYLICNYAPLIPIENRILFYFRAYEHMRFVLAYTNDAAYRDILKKLPYQNRWFQITEGNYLLEASLKHKNYGVDDNPEKAHDPETFFKYYRHSNCHRLDRCFMIEEVGGYSAEQFELIFIVKYPLFLPLLQQELQRYNQLRCLKPHTLFFYGNIQDAEESCAMIYHDQLDNPQATVGELMCTLEELYQGTDLTVALHRRITRHTDEPVENEEIILQVKVLPGSRKGTKITLPYEGSHFYGQLPHDLILTLDIAPHETYILYGNDLVVHWVLRLVDALAKCTINLKTLDGRYLKIKVDEVVYPGYELVIKDEGWPIGEGLKGNLRIIFDVSFPKTLSGRQQHSIRQVLDQ</sequence>